<evidence type="ECO:0000313" key="4">
    <source>
        <dbReference type="EMBL" id="GGK22753.1"/>
    </source>
</evidence>
<dbReference type="InterPro" id="IPR050267">
    <property type="entry name" value="Anti-sigma-factor_SerPK"/>
</dbReference>
<dbReference type="Pfam" id="PF13581">
    <property type="entry name" value="HATPase_c_2"/>
    <property type="match status" value="1"/>
</dbReference>
<keyword evidence="1" id="KW-0808">Transferase</keyword>
<dbReference type="PANTHER" id="PTHR35526:SF3">
    <property type="entry name" value="ANTI-SIGMA-F FACTOR RSBW"/>
    <property type="match status" value="1"/>
</dbReference>
<evidence type="ECO:0000256" key="2">
    <source>
        <dbReference type="SAM" id="MobiDB-lite"/>
    </source>
</evidence>
<keyword evidence="1" id="KW-0723">Serine/threonine-protein kinase</keyword>
<evidence type="ECO:0000259" key="3">
    <source>
        <dbReference type="Pfam" id="PF13581"/>
    </source>
</evidence>
<comment type="caution">
    <text evidence="4">The sequence shown here is derived from an EMBL/GenBank/DDBJ whole genome shotgun (WGS) entry which is preliminary data.</text>
</comment>
<accession>A0ABQ2ESE8</accession>
<organism evidence="4 5">
    <name type="scientific">Streptomyces camponoticapitis</name>
    <dbReference type="NCBI Taxonomy" id="1616125"/>
    <lineage>
        <taxon>Bacteria</taxon>
        <taxon>Bacillati</taxon>
        <taxon>Actinomycetota</taxon>
        <taxon>Actinomycetes</taxon>
        <taxon>Kitasatosporales</taxon>
        <taxon>Streptomycetaceae</taxon>
        <taxon>Streptomyces</taxon>
    </lineage>
</organism>
<gene>
    <name evidence="4" type="ORF">GCM10011583_63380</name>
</gene>
<name>A0ABQ2ESE8_9ACTN</name>
<reference evidence="5" key="1">
    <citation type="journal article" date="2019" name="Int. J. Syst. Evol. Microbiol.">
        <title>The Global Catalogue of Microorganisms (GCM) 10K type strain sequencing project: providing services to taxonomists for standard genome sequencing and annotation.</title>
        <authorList>
            <consortium name="The Broad Institute Genomics Platform"/>
            <consortium name="The Broad Institute Genome Sequencing Center for Infectious Disease"/>
            <person name="Wu L."/>
            <person name="Ma J."/>
        </authorList>
    </citation>
    <scope>NUCLEOTIDE SEQUENCE [LARGE SCALE GENOMIC DNA]</scope>
    <source>
        <strain evidence="5">CGMCC 4.7275</strain>
    </source>
</reference>
<dbReference type="CDD" id="cd16936">
    <property type="entry name" value="HATPase_RsbW-like"/>
    <property type="match status" value="1"/>
</dbReference>
<dbReference type="PANTHER" id="PTHR35526">
    <property type="entry name" value="ANTI-SIGMA-F FACTOR RSBW-RELATED"/>
    <property type="match status" value="1"/>
</dbReference>
<evidence type="ECO:0000313" key="5">
    <source>
        <dbReference type="Proteomes" id="UP000660265"/>
    </source>
</evidence>
<feature type="compositionally biased region" description="Pro residues" evidence="2">
    <location>
        <begin position="138"/>
        <end position="149"/>
    </location>
</feature>
<keyword evidence="5" id="KW-1185">Reference proteome</keyword>
<evidence type="ECO:0000256" key="1">
    <source>
        <dbReference type="ARBA" id="ARBA00022527"/>
    </source>
</evidence>
<dbReference type="Proteomes" id="UP000660265">
    <property type="component" value="Unassembled WGS sequence"/>
</dbReference>
<feature type="region of interest" description="Disordered" evidence="2">
    <location>
        <begin position="131"/>
        <end position="155"/>
    </location>
</feature>
<dbReference type="EMBL" id="BMMV01000027">
    <property type="protein sequence ID" value="GGK22753.1"/>
    <property type="molecule type" value="Genomic_DNA"/>
</dbReference>
<feature type="region of interest" description="Disordered" evidence="2">
    <location>
        <begin position="23"/>
        <end position="48"/>
    </location>
</feature>
<protein>
    <recommendedName>
        <fullName evidence="3">Histidine kinase/HSP90-like ATPase domain-containing protein</fullName>
    </recommendedName>
</protein>
<sequence length="195" mass="20843">MPHADAYNRSATASHLWSRYATERHREGMNRKPPLPVRPIRATQPPVPTHHFAMRFSSTPRGARLARRLAGERLDVWGIAYGSDAHDALTLIVAELCANAVCHGHVPGRDFRLGLTAARTVGGVSVGVEVTDTRGEKPPAPIPVGTPGPPDDEDGGRGLILVAALADDWGWYPRFDGPGKTVWATLGAGHNPACG</sequence>
<dbReference type="InterPro" id="IPR036890">
    <property type="entry name" value="HATPase_C_sf"/>
</dbReference>
<dbReference type="Gene3D" id="3.30.565.10">
    <property type="entry name" value="Histidine kinase-like ATPase, C-terminal domain"/>
    <property type="match status" value="1"/>
</dbReference>
<feature type="domain" description="Histidine kinase/HSP90-like ATPase" evidence="3">
    <location>
        <begin position="56"/>
        <end position="185"/>
    </location>
</feature>
<dbReference type="InterPro" id="IPR003594">
    <property type="entry name" value="HATPase_dom"/>
</dbReference>
<proteinExistence type="predicted"/>
<keyword evidence="1" id="KW-0418">Kinase</keyword>